<dbReference type="EMBL" id="LLWF02000007">
    <property type="protein sequence ID" value="ONH84488.1"/>
    <property type="molecule type" value="Genomic_DNA"/>
</dbReference>
<evidence type="ECO:0000256" key="1">
    <source>
        <dbReference type="SAM" id="MobiDB-lite"/>
    </source>
</evidence>
<dbReference type="GO" id="GO:0008610">
    <property type="term" value="P:lipid biosynthetic process"/>
    <property type="evidence" value="ECO:0007669"/>
    <property type="project" value="InterPro"/>
</dbReference>
<feature type="transmembrane region" description="Helical" evidence="2">
    <location>
        <begin position="148"/>
        <end position="173"/>
    </location>
</feature>
<evidence type="ECO:0000259" key="3">
    <source>
        <dbReference type="Pfam" id="PF04116"/>
    </source>
</evidence>
<evidence type="ECO:0000313" key="4">
    <source>
        <dbReference type="EMBL" id="ONH84488.1"/>
    </source>
</evidence>
<evidence type="ECO:0000256" key="2">
    <source>
        <dbReference type="SAM" id="Phobius"/>
    </source>
</evidence>
<name>A0A1S8DAF9_9PROT</name>
<evidence type="ECO:0000313" key="5">
    <source>
        <dbReference type="Proteomes" id="UP000054844"/>
    </source>
</evidence>
<dbReference type="GO" id="GO:0005506">
    <property type="term" value="F:iron ion binding"/>
    <property type="evidence" value="ECO:0007669"/>
    <property type="project" value="InterPro"/>
</dbReference>
<dbReference type="GO" id="GO:0016491">
    <property type="term" value="F:oxidoreductase activity"/>
    <property type="evidence" value="ECO:0007669"/>
    <property type="project" value="InterPro"/>
</dbReference>
<keyword evidence="2" id="KW-0812">Transmembrane</keyword>
<organism evidence="4 5">
    <name type="scientific">Roseomonas mucosa</name>
    <dbReference type="NCBI Taxonomy" id="207340"/>
    <lineage>
        <taxon>Bacteria</taxon>
        <taxon>Pseudomonadati</taxon>
        <taxon>Pseudomonadota</taxon>
        <taxon>Alphaproteobacteria</taxon>
        <taxon>Acetobacterales</taxon>
        <taxon>Roseomonadaceae</taxon>
        <taxon>Roseomonas</taxon>
    </lineage>
</organism>
<feature type="transmembrane region" description="Helical" evidence="2">
    <location>
        <begin position="32"/>
        <end position="56"/>
    </location>
</feature>
<keyword evidence="5" id="KW-1185">Reference proteome</keyword>
<dbReference type="Pfam" id="PF04116">
    <property type="entry name" value="FA_hydroxylase"/>
    <property type="match status" value="1"/>
</dbReference>
<feature type="region of interest" description="Disordered" evidence="1">
    <location>
        <begin position="242"/>
        <end position="265"/>
    </location>
</feature>
<reference evidence="4" key="1">
    <citation type="submission" date="2016-12" db="EMBL/GenBank/DDBJ databases">
        <title>Draft genome sequence of Roseomonas mucosa strain AU37, isolated from a peripheral intravenous catheter.</title>
        <authorList>
            <person name="Choudhury M.A."/>
            <person name="Sidjabat H.E."/>
            <person name="Wailan A.M."/>
            <person name="Zhang L."/>
            <person name="Marsh N.M."/>
            <person name="Rickard C.M."/>
            <person name="Davies M."/>
            <person name="Mcmillan D.J."/>
        </authorList>
    </citation>
    <scope>NUCLEOTIDE SEQUENCE [LARGE SCALE GENOMIC DNA]</scope>
    <source>
        <strain evidence="4">AU37</strain>
    </source>
</reference>
<dbReference type="Proteomes" id="UP000054844">
    <property type="component" value="Unassembled WGS sequence"/>
</dbReference>
<sequence>MLSSEQGGGFMYGPWRGGRSFDLGRMTLRELVVAYAAHPAIHLYGLLAIISAGLSVHWAEGVLRPALAVAATILAYPLAWYAIHRFILHSRFLYRSPLTAALWKRVHFDHHQDPHRLDVLFGAPVTTVPTILAILIPVGWLIGGAAGAAAACAAGFVITCIYEFCHCIQHLNFKPRGRLLRRMKELHLAHHFHHEGGNYGITSFVVDRALGTYYGEVRQRPRSPHVFNLGYDREEARRFPWVEKLTGAPPRDRPARPDARPDRAA</sequence>
<dbReference type="AlphaFoldDB" id="A0A1S8DAF9"/>
<comment type="caution">
    <text evidence="4">The sequence shown here is derived from an EMBL/GenBank/DDBJ whole genome shotgun (WGS) entry which is preliminary data.</text>
</comment>
<keyword evidence="2" id="KW-1133">Transmembrane helix</keyword>
<accession>A0A1S8DAF9</accession>
<dbReference type="InterPro" id="IPR006694">
    <property type="entry name" value="Fatty_acid_hydroxylase"/>
</dbReference>
<feature type="compositionally biased region" description="Basic and acidic residues" evidence="1">
    <location>
        <begin position="250"/>
        <end position="265"/>
    </location>
</feature>
<keyword evidence="2" id="KW-0472">Membrane</keyword>
<feature type="transmembrane region" description="Helical" evidence="2">
    <location>
        <begin position="119"/>
        <end position="142"/>
    </location>
</feature>
<gene>
    <name evidence="4" type="ORF">APZ41_004425</name>
</gene>
<dbReference type="STRING" id="207340.APZ41_004425"/>
<protein>
    <submittedName>
        <fullName evidence="4">Fatty acid hydroxylase</fullName>
    </submittedName>
</protein>
<feature type="domain" description="Fatty acid hydroxylase" evidence="3">
    <location>
        <begin position="70"/>
        <end position="212"/>
    </location>
</feature>
<feature type="transmembrane region" description="Helical" evidence="2">
    <location>
        <begin position="62"/>
        <end position="83"/>
    </location>
</feature>
<proteinExistence type="predicted"/>